<evidence type="ECO:0000313" key="1">
    <source>
        <dbReference type="EMBL" id="KAJ4973245.1"/>
    </source>
</evidence>
<evidence type="ECO:0000313" key="2">
    <source>
        <dbReference type="Proteomes" id="UP001141806"/>
    </source>
</evidence>
<dbReference type="AlphaFoldDB" id="A0A9Q0QVF0"/>
<dbReference type="EMBL" id="JAMYWD010000004">
    <property type="protein sequence ID" value="KAJ4973245.1"/>
    <property type="molecule type" value="Genomic_DNA"/>
</dbReference>
<accession>A0A9Q0QVF0</accession>
<proteinExistence type="predicted"/>
<reference evidence="1" key="1">
    <citation type="journal article" date="2023" name="Plant J.">
        <title>The genome of the king protea, Protea cynaroides.</title>
        <authorList>
            <person name="Chang J."/>
            <person name="Duong T.A."/>
            <person name="Schoeman C."/>
            <person name="Ma X."/>
            <person name="Roodt D."/>
            <person name="Barker N."/>
            <person name="Li Z."/>
            <person name="Van de Peer Y."/>
            <person name="Mizrachi E."/>
        </authorList>
    </citation>
    <scope>NUCLEOTIDE SEQUENCE</scope>
    <source>
        <tissue evidence="1">Young leaves</tissue>
    </source>
</reference>
<keyword evidence="2" id="KW-1185">Reference proteome</keyword>
<protein>
    <submittedName>
        <fullName evidence="1">Uncharacterized protein</fullName>
    </submittedName>
</protein>
<gene>
    <name evidence="1" type="ORF">NE237_006419</name>
</gene>
<organism evidence="1 2">
    <name type="scientific">Protea cynaroides</name>
    <dbReference type="NCBI Taxonomy" id="273540"/>
    <lineage>
        <taxon>Eukaryota</taxon>
        <taxon>Viridiplantae</taxon>
        <taxon>Streptophyta</taxon>
        <taxon>Embryophyta</taxon>
        <taxon>Tracheophyta</taxon>
        <taxon>Spermatophyta</taxon>
        <taxon>Magnoliopsida</taxon>
        <taxon>Proteales</taxon>
        <taxon>Proteaceae</taxon>
        <taxon>Protea</taxon>
    </lineage>
</organism>
<comment type="caution">
    <text evidence="1">The sequence shown here is derived from an EMBL/GenBank/DDBJ whole genome shotgun (WGS) entry which is preliminary data.</text>
</comment>
<dbReference type="Proteomes" id="UP001141806">
    <property type="component" value="Unassembled WGS sequence"/>
</dbReference>
<name>A0A9Q0QVF0_9MAGN</name>
<sequence>MVGQRSVKQVLWVAPMHRWYKVNTDGCSKGNPGEASTAGVVRDTTGKSLDQEALRSSQAEVSIESLRIFSVQSLDRFHLQSSTPKMVIEPRFLPLYHGMDPIHLICCRTQMLSWEILKRESFRRQDELNLVSLLRSSFVMRYWINEPGFVQCIL</sequence>
<dbReference type="OrthoDB" id="1226698at2759"/>